<evidence type="ECO:0000256" key="4">
    <source>
        <dbReference type="ARBA" id="ARBA00022840"/>
    </source>
</evidence>
<keyword evidence="6" id="KW-1185">Reference proteome</keyword>
<evidence type="ECO:0000256" key="2">
    <source>
        <dbReference type="ARBA" id="ARBA00022448"/>
    </source>
</evidence>
<organism evidence="5 6">
    <name type="scientific">Clostridium felsineum</name>
    <dbReference type="NCBI Taxonomy" id="36839"/>
    <lineage>
        <taxon>Bacteria</taxon>
        <taxon>Bacillati</taxon>
        <taxon>Bacillota</taxon>
        <taxon>Clostridia</taxon>
        <taxon>Eubacteriales</taxon>
        <taxon>Clostridiaceae</taxon>
        <taxon>Clostridium</taxon>
    </lineage>
</organism>
<dbReference type="STRING" id="84029.CROST_10490"/>
<name>A0A1S8M7K9_9CLOT</name>
<comment type="similarity">
    <text evidence="1">Belongs to the ABC transporter superfamily.</text>
</comment>
<dbReference type="Pfam" id="PF00005">
    <property type="entry name" value="ABC_tran"/>
    <property type="match status" value="1"/>
</dbReference>
<dbReference type="InterPro" id="IPR027417">
    <property type="entry name" value="P-loop_NTPase"/>
</dbReference>
<dbReference type="GO" id="GO:0005524">
    <property type="term" value="F:ATP binding"/>
    <property type="evidence" value="ECO:0007669"/>
    <property type="project" value="UniProtKB-KW"/>
</dbReference>
<keyword evidence="2" id="KW-0813">Transport</keyword>
<reference evidence="5 6" key="1">
    <citation type="submission" date="2022-04" db="EMBL/GenBank/DDBJ databases">
        <title>Genome sequence of C. roseum typestrain.</title>
        <authorList>
            <person name="Poehlein A."/>
            <person name="Schoch T."/>
            <person name="Duerre P."/>
            <person name="Daniel R."/>
        </authorList>
    </citation>
    <scope>NUCLEOTIDE SEQUENCE [LARGE SCALE GENOMIC DNA]</scope>
    <source>
        <strain evidence="5 6">DSM 7320</strain>
    </source>
</reference>
<dbReference type="KEGG" id="crw:CROST_010040"/>
<dbReference type="PANTHER" id="PTHR43335">
    <property type="entry name" value="ABC TRANSPORTER, ATP-BINDING PROTEIN"/>
    <property type="match status" value="1"/>
</dbReference>
<sequence length="305" mass="35079">MENILKTNNLLKKYKDKIAVNKVNITINRGDIYGFLGENGAGKTATIKMIMGQEKSDEGTIELFGETINRNSYIHKNRIGILPEKQIFYPMLTAKENLEIHRRYLGVQNKKKIDEVLSLVKLNGISKSVDKFSTEMKQRLGLARALLNEPELLILDELTKGLDTAAINEIKQIIITLNKRKNVTVLVCSNKFHEVENWVSKVGIIHRGNLVKEVLYKDLNEKNRVYLKLRVSNLQKACVILEKNCCISNYKIFKNNSILIFEKLDNVEDINKQLVDNGIGISELKIYTENIEDYFFRLIKGEKYV</sequence>
<keyword evidence="4 5" id="KW-0067">ATP-binding</keyword>
<dbReference type="EMBL" id="CP096983">
    <property type="protein sequence ID" value="URZ10296.1"/>
    <property type="molecule type" value="Genomic_DNA"/>
</dbReference>
<evidence type="ECO:0000256" key="3">
    <source>
        <dbReference type="ARBA" id="ARBA00022741"/>
    </source>
</evidence>
<dbReference type="Gene3D" id="3.40.50.300">
    <property type="entry name" value="P-loop containing nucleotide triphosphate hydrolases"/>
    <property type="match status" value="1"/>
</dbReference>
<dbReference type="InterPro" id="IPR003439">
    <property type="entry name" value="ABC_transporter-like_ATP-bd"/>
</dbReference>
<dbReference type="SUPFAM" id="SSF52540">
    <property type="entry name" value="P-loop containing nucleoside triphosphate hydrolases"/>
    <property type="match status" value="1"/>
</dbReference>
<evidence type="ECO:0000256" key="1">
    <source>
        <dbReference type="ARBA" id="ARBA00005417"/>
    </source>
</evidence>
<proteinExistence type="inferred from homology"/>
<dbReference type="InterPro" id="IPR003593">
    <property type="entry name" value="AAA+_ATPase"/>
</dbReference>
<evidence type="ECO:0000313" key="6">
    <source>
        <dbReference type="Proteomes" id="UP000190951"/>
    </source>
</evidence>
<dbReference type="Proteomes" id="UP000190951">
    <property type="component" value="Chromosome"/>
</dbReference>
<gene>
    <name evidence="5" type="primary">bcrA_6</name>
    <name evidence="5" type="ORF">CROST_010040</name>
</gene>
<dbReference type="AlphaFoldDB" id="A0A1S8M7K9"/>
<protein>
    <submittedName>
        <fullName evidence="5">Bacitracin transport ATP-binding protein BcrA</fullName>
    </submittedName>
</protein>
<dbReference type="PANTHER" id="PTHR43335:SF8">
    <property type="entry name" value="ABC TRANSPORTER, ATP-BINDING PROTEIN"/>
    <property type="match status" value="1"/>
</dbReference>
<keyword evidence="3" id="KW-0547">Nucleotide-binding</keyword>
<dbReference type="SMART" id="SM00382">
    <property type="entry name" value="AAA"/>
    <property type="match status" value="1"/>
</dbReference>
<dbReference type="GO" id="GO:0016887">
    <property type="term" value="F:ATP hydrolysis activity"/>
    <property type="evidence" value="ECO:0007669"/>
    <property type="project" value="InterPro"/>
</dbReference>
<evidence type="ECO:0000313" key="5">
    <source>
        <dbReference type="EMBL" id="URZ10296.1"/>
    </source>
</evidence>
<accession>A0A1S8M7K9</accession>
<dbReference type="PROSITE" id="PS50893">
    <property type="entry name" value="ABC_TRANSPORTER_2"/>
    <property type="match status" value="1"/>
</dbReference>